<protein>
    <submittedName>
        <fullName evidence="1">Uncharacterized protein</fullName>
    </submittedName>
</protein>
<sequence>MATFTSSTRNKANAFSIKKNVEASLTPLGEDDIFLDSTNEECRKRLCGIMRALNSAIASDVAKSPRNLGTKRPSITSPIGGLALLSSTQKQEAMTSIKITPMSSIF</sequence>
<dbReference type="AlphaFoldDB" id="A0A0A9DRZ9"/>
<reference evidence="1" key="2">
    <citation type="journal article" date="2015" name="Data Brief">
        <title>Shoot transcriptome of the giant reed, Arundo donax.</title>
        <authorList>
            <person name="Barrero R.A."/>
            <person name="Guerrero F.D."/>
            <person name="Moolhuijzen P."/>
            <person name="Goolsby J.A."/>
            <person name="Tidwell J."/>
            <person name="Bellgard S.E."/>
            <person name="Bellgard M.I."/>
        </authorList>
    </citation>
    <scope>NUCLEOTIDE SEQUENCE</scope>
    <source>
        <tissue evidence="1">Shoot tissue taken approximately 20 cm above the soil surface</tissue>
    </source>
</reference>
<organism evidence="1">
    <name type="scientific">Arundo donax</name>
    <name type="common">Giant reed</name>
    <name type="synonym">Donax arundinaceus</name>
    <dbReference type="NCBI Taxonomy" id="35708"/>
    <lineage>
        <taxon>Eukaryota</taxon>
        <taxon>Viridiplantae</taxon>
        <taxon>Streptophyta</taxon>
        <taxon>Embryophyta</taxon>
        <taxon>Tracheophyta</taxon>
        <taxon>Spermatophyta</taxon>
        <taxon>Magnoliopsida</taxon>
        <taxon>Liliopsida</taxon>
        <taxon>Poales</taxon>
        <taxon>Poaceae</taxon>
        <taxon>PACMAD clade</taxon>
        <taxon>Arundinoideae</taxon>
        <taxon>Arundineae</taxon>
        <taxon>Arundo</taxon>
    </lineage>
</organism>
<accession>A0A0A9DRZ9</accession>
<evidence type="ECO:0000313" key="1">
    <source>
        <dbReference type="EMBL" id="JAD88445.1"/>
    </source>
</evidence>
<name>A0A0A9DRZ9_ARUDO</name>
<reference evidence="1" key="1">
    <citation type="submission" date="2014-09" db="EMBL/GenBank/DDBJ databases">
        <authorList>
            <person name="Magalhaes I.L.F."/>
            <person name="Oliveira U."/>
            <person name="Santos F.R."/>
            <person name="Vidigal T.H.D.A."/>
            <person name="Brescovit A.D."/>
            <person name="Santos A.J."/>
        </authorList>
    </citation>
    <scope>NUCLEOTIDE SEQUENCE</scope>
    <source>
        <tissue evidence="1">Shoot tissue taken approximately 20 cm above the soil surface</tissue>
    </source>
</reference>
<proteinExistence type="predicted"/>
<dbReference type="EMBL" id="GBRH01209450">
    <property type="protein sequence ID" value="JAD88445.1"/>
    <property type="molecule type" value="Transcribed_RNA"/>
</dbReference>